<dbReference type="RefSeq" id="WP_013178194.1">
    <property type="nucleotide sequence ID" value="NC_014221.1"/>
</dbReference>
<dbReference type="HOGENOM" id="CLU_007884_6_3_0"/>
<dbReference type="EMBL" id="CP002049">
    <property type="protein sequence ID" value="ADI14827.1"/>
    <property type="molecule type" value="Genomic_DNA"/>
</dbReference>
<dbReference type="InterPro" id="IPR027266">
    <property type="entry name" value="TrmE/GcvT-like"/>
</dbReference>
<feature type="domain" description="GCVT N-terminal" evidence="2">
    <location>
        <begin position="38"/>
        <end position="250"/>
    </location>
</feature>
<dbReference type="InterPro" id="IPR045179">
    <property type="entry name" value="YgfZ/GcvT"/>
</dbReference>
<dbReference type="AlphaFoldDB" id="D7CQ43"/>
<evidence type="ECO:0000256" key="1">
    <source>
        <dbReference type="ARBA" id="ARBA00022946"/>
    </source>
</evidence>
<dbReference type="InterPro" id="IPR057460">
    <property type="entry name" value="CAF17_C"/>
</dbReference>
<dbReference type="NCBIfam" id="TIGR03317">
    <property type="entry name" value="ygfZ_signature"/>
    <property type="match status" value="1"/>
</dbReference>
<dbReference type="PIRSF" id="PIRSF006487">
    <property type="entry name" value="GcvT"/>
    <property type="match status" value="1"/>
</dbReference>
<gene>
    <name evidence="4" type="ordered locus">Trad_1709</name>
</gene>
<protein>
    <submittedName>
        <fullName evidence="4">Folate-binding protein YgfZ</fullName>
    </submittedName>
</protein>
<feature type="domain" description="CAF17 C-terminal" evidence="3">
    <location>
        <begin position="269"/>
        <end position="335"/>
    </location>
</feature>
<dbReference type="InterPro" id="IPR006222">
    <property type="entry name" value="GCVT_N"/>
</dbReference>
<accession>D7CQ43</accession>
<proteinExistence type="predicted"/>
<dbReference type="OrthoDB" id="9796287at2"/>
<reference evidence="5" key="1">
    <citation type="submission" date="2010-05" db="EMBL/GenBank/DDBJ databases">
        <title>The complete genome of Truepera radiovictris DSM 17093.</title>
        <authorList>
            <consortium name="US DOE Joint Genome Institute (JGI-PGF)"/>
            <person name="Lucas S."/>
            <person name="Copeland A."/>
            <person name="Lapidus A."/>
            <person name="Glavina del Rio T."/>
            <person name="Dalin E."/>
            <person name="Tice H."/>
            <person name="Bruce D."/>
            <person name="Goodwin L."/>
            <person name="Pitluck S."/>
            <person name="Kyrpides N."/>
            <person name="Mavromatis K."/>
            <person name="Ovchinnikova G."/>
            <person name="Munk A.C."/>
            <person name="Detter J.C."/>
            <person name="Han C."/>
            <person name="Tapia R."/>
            <person name="Land M."/>
            <person name="Hauser L."/>
            <person name="Markowitz V."/>
            <person name="Cheng J.-F."/>
            <person name="Hugenholtz P."/>
            <person name="Woyke T."/>
            <person name="Wu D."/>
            <person name="Tindall B."/>
            <person name="Pomrenke H.G."/>
            <person name="Brambilla E."/>
            <person name="Klenk H.-P."/>
            <person name="Eisen J.A."/>
        </authorList>
    </citation>
    <scope>NUCLEOTIDE SEQUENCE [LARGE SCALE GENOMIC DNA]</scope>
    <source>
        <strain evidence="5">DSM 17093 / CIP 108686 / LMG 22925 / RQ-24</strain>
    </source>
</reference>
<keyword evidence="5" id="KW-1185">Reference proteome</keyword>
<dbReference type="GO" id="GO:0016226">
    <property type="term" value="P:iron-sulfur cluster assembly"/>
    <property type="evidence" value="ECO:0007669"/>
    <property type="project" value="TreeGrafter"/>
</dbReference>
<dbReference type="Pfam" id="PF25455">
    <property type="entry name" value="Beta-barrel_CAF17_C"/>
    <property type="match status" value="1"/>
</dbReference>
<name>D7CQ43_TRURR</name>
<dbReference type="Pfam" id="PF01571">
    <property type="entry name" value="GCV_T"/>
    <property type="match status" value="1"/>
</dbReference>
<evidence type="ECO:0000313" key="5">
    <source>
        <dbReference type="Proteomes" id="UP000000379"/>
    </source>
</evidence>
<keyword evidence="1" id="KW-0809">Transit peptide</keyword>
<evidence type="ECO:0000313" key="4">
    <source>
        <dbReference type="EMBL" id="ADI14827.1"/>
    </source>
</evidence>
<dbReference type="eggNOG" id="COG0354">
    <property type="taxonomic scope" value="Bacteria"/>
</dbReference>
<reference evidence="4 5" key="2">
    <citation type="journal article" date="2011" name="Stand. Genomic Sci.">
        <title>Complete genome sequence of Truepera radiovictrix type strain (RQ-24).</title>
        <authorList>
            <person name="Ivanova N."/>
            <person name="Rohde C."/>
            <person name="Munk C."/>
            <person name="Nolan M."/>
            <person name="Lucas S."/>
            <person name="Del Rio T.G."/>
            <person name="Tice H."/>
            <person name="Deshpande S."/>
            <person name="Cheng J.F."/>
            <person name="Tapia R."/>
            <person name="Han C."/>
            <person name="Goodwin L."/>
            <person name="Pitluck S."/>
            <person name="Liolios K."/>
            <person name="Mavromatis K."/>
            <person name="Mikhailova N."/>
            <person name="Pati A."/>
            <person name="Chen A."/>
            <person name="Palaniappan K."/>
            <person name="Land M."/>
            <person name="Hauser L."/>
            <person name="Chang Y.J."/>
            <person name="Jeffries C.D."/>
            <person name="Brambilla E."/>
            <person name="Rohde M."/>
            <person name="Goker M."/>
            <person name="Tindall B.J."/>
            <person name="Woyke T."/>
            <person name="Bristow J."/>
            <person name="Eisen J.A."/>
            <person name="Markowitz V."/>
            <person name="Hugenholtz P."/>
            <person name="Kyrpides N.C."/>
            <person name="Klenk H.P."/>
            <person name="Lapidus A."/>
        </authorList>
    </citation>
    <scope>NUCLEOTIDE SEQUENCE [LARGE SCALE GENOMIC DNA]</scope>
    <source>
        <strain evidence="5">DSM 17093 / CIP 108686 / LMG 22925 / RQ-24</strain>
    </source>
</reference>
<dbReference type="SUPFAM" id="SSF103025">
    <property type="entry name" value="Folate-binding domain"/>
    <property type="match status" value="1"/>
</dbReference>
<dbReference type="PANTHER" id="PTHR22602">
    <property type="entry name" value="TRANSFERASE CAF17, MITOCHONDRIAL-RELATED"/>
    <property type="match status" value="1"/>
</dbReference>
<dbReference type="PANTHER" id="PTHR22602:SF0">
    <property type="entry name" value="TRANSFERASE CAF17, MITOCHONDRIAL-RELATED"/>
    <property type="match status" value="1"/>
</dbReference>
<dbReference type="KEGG" id="tra:Trad_1709"/>
<dbReference type="STRING" id="649638.Trad_1709"/>
<sequence>MDDTAWHAFLTSRGGQLQGGRVQAFAGLPEEVEALGSAGLVPLFGSTPLRLTGADRLEFLHGQVSNEVKRLGVGDARAALMLNVRGHALALMRLYRREDDLFVAVEGGAGERVEAQLGAHIIFDQVELHNLTGTLQSLTLQGEAAGEVLQRALHAELPEADRFVQVPFEGAKVLVSRVARSAPGGFDLHVLTQDARALVEALEGAGAKLVGERALAAARVAAGIAEAALEGGEGVLPQEAGLEYAVSYRKGCYLGQEIMARIEARGNVRRRLVGLRLESVPPEGARELLAEGKVVGRLGTVAEHPQLGTVALASVRHEVGAGAPLLVGGVSATVAPLPFETAAQYTSR</sequence>
<evidence type="ECO:0000259" key="3">
    <source>
        <dbReference type="Pfam" id="PF25455"/>
    </source>
</evidence>
<organism evidence="4 5">
    <name type="scientific">Truepera radiovictrix (strain DSM 17093 / CIP 108686 / LMG 22925 / RQ-24)</name>
    <dbReference type="NCBI Taxonomy" id="649638"/>
    <lineage>
        <taxon>Bacteria</taxon>
        <taxon>Thermotogati</taxon>
        <taxon>Deinococcota</taxon>
        <taxon>Deinococci</taxon>
        <taxon>Trueperales</taxon>
        <taxon>Trueperaceae</taxon>
        <taxon>Truepera</taxon>
    </lineage>
</organism>
<dbReference type="InterPro" id="IPR017703">
    <property type="entry name" value="YgfZ/GCV_T_CS"/>
</dbReference>
<dbReference type="Proteomes" id="UP000000379">
    <property type="component" value="Chromosome"/>
</dbReference>
<dbReference type="Gene3D" id="3.30.1360.120">
    <property type="entry name" value="Probable tRNA modification gtpase trme, domain 1"/>
    <property type="match status" value="1"/>
</dbReference>
<evidence type="ECO:0000259" key="2">
    <source>
        <dbReference type="Pfam" id="PF01571"/>
    </source>
</evidence>